<keyword evidence="5" id="KW-1185">Reference proteome</keyword>
<keyword evidence="1" id="KW-0805">Transcription regulation</keyword>
<dbReference type="RefSeq" id="WP_243555588.1">
    <property type="nucleotide sequence ID" value="NZ_CP094528.1"/>
</dbReference>
<feature type="domain" description="HTH marR-type" evidence="3">
    <location>
        <begin position="1"/>
        <end position="139"/>
    </location>
</feature>
<dbReference type="Proteomes" id="UP000832097">
    <property type="component" value="Chromosome"/>
</dbReference>
<dbReference type="PRINTS" id="PR00598">
    <property type="entry name" value="HTHMARR"/>
</dbReference>
<keyword evidence="2" id="KW-0804">Transcription</keyword>
<name>A0ABY4BY57_9MICO</name>
<dbReference type="PROSITE" id="PS50995">
    <property type="entry name" value="HTH_MARR_2"/>
    <property type="match status" value="1"/>
</dbReference>
<evidence type="ECO:0000313" key="5">
    <source>
        <dbReference type="Proteomes" id="UP000832097"/>
    </source>
</evidence>
<dbReference type="InterPro" id="IPR000835">
    <property type="entry name" value="HTH_MarR-typ"/>
</dbReference>
<dbReference type="EMBL" id="CP094528">
    <property type="protein sequence ID" value="UOE44059.1"/>
    <property type="molecule type" value="Genomic_DNA"/>
</dbReference>
<evidence type="ECO:0000256" key="2">
    <source>
        <dbReference type="ARBA" id="ARBA00023163"/>
    </source>
</evidence>
<dbReference type="SUPFAM" id="SSF46785">
    <property type="entry name" value="Winged helix' DNA-binding domain"/>
    <property type="match status" value="1"/>
</dbReference>
<gene>
    <name evidence="4" type="ORF">MTO99_18185</name>
</gene>
<evidence type="ECO:0000259" key="3">
    <source>
        <dbReference type="PROSITE" id="PS50995"/>
    </source>
</evidence>
<organism evidence="4 5">
    <name type="scientific">Agromyces larvae</name>
    <dbReference type="NCBI Taxonomy" id="2929802"/>
    <lineage>
        <taxon>Bacteria</taxon>
        <taxon>Bacillati</taxon>
        <taxon>Actinomycetota</taxon>
        <taxon>Actinomycetes</taxon>
        <taxon>Micrococcales</taxon>
        <taxon>Microbacteriaceae</taxon>
        <taxon>Agromyces</taxon>
    </lineage>
</organism>
<sequence length="156" mass="16673">MTSNVERLTSLIFTVAFADRAAAMEWVQGSGLTLQQSMALGYIQEHQARGVIARELAEVSRTTPASVTSLLQGLETRGLIVRTPSPDDSRVKLVSVTDQGAALIAGFDEAVAAARERLFSVLDDDEQLALIALLERVAAPVEPVERGGPPDGRSPF</sequence>
<dbReference type="InterPro" id="IPR036390">
    <property type="entry name" value="WH_DNA-bd_sf"/>
</dbReference>
<protein>
    <submittedName>
        <fullName evidence="4">MarR family transcriptional regulator</fullName>
    </submittedName>
</protein>
<accession>A0ABY4BY57</accession>
<proteinExistence type="predicted"/>
<dbReference type="PANTHER" id="PTHR33164">
    <property type="entry name" value="TRANSCRIPTIONAL REGULATOR, MARR FAMILY"/>
    <property type="match status" value="1"/>
</dbReference>
<reference evidence="4 5" key="1">
    <citation type="submission" date="2022-03" db="EMBL/GenBank/DDBJ databases">
        <title>Mucilaginibacter sp. isolated from the gut of Protaetia brevitarsis seulensis larvae.</title>
        <authorList>
            <person name="Won M."/>
            <person name="Kim S.-J."/>
            <person name="Kwon S.-W."/>
        </authorList>
    </citation>
    <scope>NUCLEOTIDE SEQUENCE [LARGE SCALE GENOMIC DNA]</scope>
    <source>
        <strain evidence="4 5">CFWR-12</strain>
    </source>
</reference>
<evidence type="ECO:0000256" key="1">
    <source>
        <dbReference type="ARBA" id="ARBA00023015"/>
    </source>
</evidence>
<dbReference type="SMART" id="SM00347">
    <property type="entry name" value="HTH_MARR"/>
    <property type="match status" value="1"/>
</dbReference>
<dbReference type="InterPro" id="IPR039422">
    <property type="entry name" value="MarR/SlyA-like"/>
</dbReference>
<dbReference type="PANTHER" id="PTHR33164:SF56">
    <property type="entry name" value="HTH-TYPE TRANSCRIPTIONAL REGULATOR MHQR"/>
    <property type="match status" value="1"/>
</dbReference>
<dbReference type="InterPro" id="IPR036388">
    <property type="entry name" value="WH-like_DNA-bd_sf"/>
</dbReference>
<evidence type="ECO:0000313" key="4">
    <source>
        <dbReference type="EMBL" id="UOE44059.1"/>
    </source>
</evidence>
<dbReference type="Pfam" id="PF12802">
    <property type="entry name" value="MarR_2"/>
    <property type="match status" value="1"/>
</dbReference>
<dbReference type="Gene3D" id="1.10.10.10">
    <property type="entry name" value="Winged helix-like DNA-binding domain superfamily/Winged helix DNA-binding domain"/>
    <property type="match status" value="1"/>
</dbReference>